<dbReference type="Pfam" id="PF14497">
    <property type="entry name" value="GST_C_3"/>
    <property type="match status" value="1"/>
</dbReference>
<organism evidence="3 4">
    <name type="scientific">Mya arenaria</name>
    <name type="common">Soft-shell clam</name>
    <dbReference type="NCBI Taxonomy" id="6604"/>
    <lineage>
        <taxon>Eukaryota</taxon>
        <taxon>Metazoa</taxon>
        <taxon>Spiralia</taxon>
        <taxon>Lophotrochozoa</taxon>
        <taxon>Mollusca</taxon>
        <taxon>Bivalvia</taxon>
        <taxon>Autobranchia</taxon>
        <taxon>Heteroconchia</taxon>
        <taxon>Euheterodonta</taxon>
        <taxon>Imparidentia</taxon>
        <taxon>Neoheterodontei</taxon>
        <taxon>Myida</taxon>
        <taxon>Myoidea</taxon>
        <taxon>Myidae</taxon>
        <taxon>Mya</taxon>
    </lineage>
</organism>
<gene>
    <name evidence="3" type="ORF">MAR_012282</name>
</gene>
<name>A0ABY7FWK2_MYAAR</name>
<dbReference type="SUPFAM" id="SSF47616">
    <property type="entry name" value="GST C-terminal domain-like"/>
    <property type="match status" value="1"/>
</dbReference>
<dbReference type="CDD" id="cd00198">
    <property type="entry name" value="vWFA"/>
    <property type="match status" value="1"/>
</dbReference>
<dbReference type="Gene3D" id="3.40.50.410">
    <property type="entry name" value="von Willebrand factor, type A domain"/>
    <property type="match status" value="1"/>
</dbReference>
<dbReference type="PROSITE" id="PS50234">
    <property type="entry name" value="VWFA"/>
    <property type="match status" value="1"/>
</dbReference>
<evidence type="ECO:0000313" key="4">
    <source>
        <dbReference type="Proteomes" id="UP001164746"/>
    </source>
</evidence>
<sequence>MALPNGNMEIVFSFDTTGSMSSCLNEVRGRISDMAQRLQADIPGIKIGIFAHGDYCDKHNYITKHVDLTTDITKLMDFVQNVKPTGGGDSDECYELVLHEVRTKLSWTPGTQRALVMIGDCNPHEPNYPQNKLKLDWRKEADALAGIGVRIYSVQCASYGADHFYGDIAKRTGGQHLKLSDFKNVFDFLMTVCYREKSDDLFTSYEKEVRARCGKVNKDIDKLFGDLRDKAPMDTDSAMSSKSDKPLTKAKKVVTAKAVMTKKTSVTKVKTPPKRLRRPKSSANKFADKNLPKLRRENVPENNFLMRQLNWSPWKLAMSTNKIDGGACVSRKAGGFRVKELFSGKTKVPAIYEVAIQPKYRCRKYVVFRKMCRRGFRIEKRWERNIFSGRNIQQQLSKCLQNNCKVFMRRLLLDNGKVTTAVRRYVTRYDYAWKNGQSSITEQREVTRAAPELSRAAWTDVKPSFNDILDFPNESLKEDYFKNVQPTLALFEKKLGNNDWFVGNKPTVADFPMYELLDQHLRMKADSLDACPKLKAFLQRFSQLPKVKEYLAQDKN</sequence>
<dbReference type="Gene3D" id="1.20.1050.10">
    <property type="match status" value="1"/>
</dbReference>
<evidence type="ECO:0000259" key="2">
    <source>
        <dbReference type="PROSITE" id="PS50405"/>
    </source>
</evidence>
<dbReference type="InterPro" id="IPR002035">
    <property type="entry name" value="VWF_A"/>
</dbReference>
<evidence type="ECO:0000313" key="3">
    <source>
        <dbReference type="EMBL" id="WAR26578.1"/>
    </source>
</evidence>
<feature type="domain" description="VWFA" evidence="1">
    <location>
        <begin position="9"/>
        <end position="192"/>
    </location>
</feature>
<dbReference type="Gene3D" id="3.40.30.10">
    <property type="entry name" value="Glutaredoxin"/>
    <property type="match status" value="1"/>
</dbReference>
<proteinExistence type="predicted"/>
<dbReference type="InterPro" id="IPR004046">
    <property type="entry name" value="GST_C"/>
</dbReference>
<dbReference type="PANTHER" id="PTHR47824">
    <property type="entry name" value="UBIQUITIN-LIKE DOMAIN-CONTAINING PROTEIN"/>
    <property type="match status" value="1"/>
</dbReference>
<accession>A0ABY7FWK2</accession>
<dbReference type="SUPFAM" id="SSF53300">
    <property type="entry name" value="vWA-like"/>
    <property type="match status" value="1"/>
</dbReference>
<dbReference type="InterPro" id="IPR036465">
    <property type="entry name" value="vWFA_dom_sf"/>
</dbReference>
<evidence type="ECO:0000259" key="1">
    <source>
        <dbReference type="PROSITE" id="PS50234"/>
    </source>
</evidence>
<dbReference type="Proteomes" id="UP001164746">
    <property type="component" value="Chromosome 14"/>
</dbReference>
<reference evidence="3" key="1">
    <citation type="submission" date="2022-11" db="EMBL/GenBank/DDBJ databases">
        <title>Centuries of genome instability and evolution in soft-shell clam transmissible cancer (bioRxiv).</title>
        <authorList>
            <person name="Hart S.F.M."/>
            <person name="Yonemitsu M.A."/>
            <person name="Giersch R.M."/>
            <person name="Beal B.F."/>
            <person name="Arriagada G."/>
            <person name="Davis B.W."/>
            <person name="Ostrander E.A."/>
            <person name="Goff S.P."/>
            <person name="Metzger M.J."/>
        </authorList>
    </citation>
    <scope>NUCLEOTIDE SEQUENCE</scope>
    <source>
        <strain evidence="3">MELC-2E11</strain>
        <tissue evidence="3">Siphon/mantle</tissue>
    </source>
</reference>
<dbReference type="InterPro" id="IPR010987">
    <property type="entry name" value="Glutathione-S-Trfase_C-like"/>
</dbReference>
<dbReference type="InterPro" id="IPR036282">
    <property type="entry name" value="Glutathione-S-Trfase_C_sf"/>
</dbReference>
<keyword evidence="4" id="KW-1185">Reference proteome</keyword>
<protein>
    <submittedName>
        <fullName evidence="3">GSTM4-like protein</fullName>
    </submittedName>
</protein>
<dbReference type="EMBL" id="CP111025">
    <property type="protein sequence ID" value="WAR26578.1"/>
    <property type="molecule type" value="Genomic_DNA"/>
</dbReference>
<feature type="domain" description="GST C-terminal" evidence="2">
    <location>
        <begin position="431"/>
        <end position="556"/>
    </location>
</feature>
<dbReference type="PROSITE" id="PS50405">
    <property type="entry name" value="GST_CTER"/>
    <property type="match status" value="1"/>
</dbReference>
<dbReference type="PANTHER" id="PTHR47824:SF3">
    <property type="entry name" value="UBIQUITIN-LIKE DOMAIN-CONTAINING PROTEIN"/>
    <property type="match status" value="1"/>
</dbReference>